<name>A0A7J6HK35_CANSA</name>
<evidence type="ECO:0000256" key="1">
    <source>
        <dbReference type="SAM" id="MobiDB-lite"/>
    </source>
</evidence>
<reference evidence="2 3" key="1">
    <citation type="journal article" date="2020" name="bioRxiv">
        <title>Sequence and annotation of 42 cannabis genomes reveals extensive copy number variation in cannabinoid synthesis and pathogen resistance genes.</title>
        <authorList>
            <person name="Mckernan K.J."/>
            <person name="Helbert Y."/>
            <person name="Kane L.T."/>
            <person name="Ebling H."/>
            <person name="Zhang L."/>
            <person name="Liu B."/>
            <person name="Eaton Z."/>
            <person name="Mclaughlin S."/>
            <person name="Kingan S."/>
            <person name="Baybayan P."/>
            <person name="Concepcion G."/>
            <person name="Jordan M."/>
            <person name="Riva A."/>
            <person name="Barbazuk W."/>
            <person name="Harkins T."/>
        </authorList>
    </citation>
    <scope>NUCLEOTIDE SEQUENCE [LARGE SCALE GENOMIC DNA]</scope>
    <source>
        <strain evidence="3">cv. Jamaican Lion 4</strain>
        <tissue evidence="2">Leaf</tissue>
    </source>
</reference>
<dbReference type="AlphaFoldDB" id="A0A7J6HK35"/>
<protein>
    <submittedName>
        <fullName evidence="2">Uncharacterized protein</fullName>
    </submittedName>
</protein>
<evidence type="ECO:0000313" key="2">
    <source>
        <dbReference type="EMBL" id="KAF4395341.1"/>
    </source>
</evidence>
<sequence length="89" mass="9749">MCALLPSLSAMQVSRAFNTSGSRAAQRQPRSKSNPSTTLRVDDSFAKIDRSVTSTGYIIRFEAHTPSLSAPDCGLFVVKFSLNCLVFYK</sequence>
<proteinExistence type="predicted"/>
<evidence type="ECO:0000313" key="3">
    <source>
        <dbReference type="Proteomes" id="UP000525078"/>
    </source>
</evidence>
<dbReference type="Proteomes" id="UP000525078">
    <property type="component" value="Unassembled WGS sequence"/>
</dbReference>
<organism evidence="2 3">
    <name type="scientific">Cannabis sativa</name>
    <name type="common">Hemp</name>
    <name type="synonym">Marijuana</name>
    <dbReference type="NCBI Taxonomy" id="3483"/>
    <lineage>
        <taxon>Eukaryota</taxon>
        <taxon>Viridiplantae</taxon>
        <taxon>Streptophyta</taxon>
        <taxon>Embryophyta</taxon>
        <taxon>Tracheophyta</taxon>
        <taxon>Spermatophyta</taxon>
        <taxon>Magnoliopsida</taxon>
        <taxon>eudicotyledons</taxon>
        <taxon>Gunneridae</taxon>
        <taxon>Pentapetalae</taxon>
        <taxon>rosids</taxon>
        <taxon>fabids</taxon>
        <taxon>Rosales</taxon>
        <taxon>Cannabaceae</taxon>
        <taxon>Cannabis</taxon>
    </lineage>
</organism>
<dbReference type="EMBL" id="JAATIP010000007">
    <property type="protein sequence ID" value="KAF4395341.1"/>
    <property type="molecule type" value="Genomic_DNA"/>
</dbReference>
<comment type="caution">
    <text evidence="2">The sequence shown here is derived from an EMBL/GenBank/DDBJ whole genome shotgun (WGS) entry which is preliminary data.</text>
</comment>
<accession>A0A7J6HK35</accession>
<gene>
    <name evidence="2" type="ORF">F8388_001728</name>
</gene>
<feature type="region of interest" description="Disordered" evidence="1">
    <location>
        <begin position="18"/>
        <end position="38"/>
    </location>
</feature>